<dbReference type="Gene3D" id="2.40.10.10">
    <property type="entry name" value="Trypsin-like serine proteases"/>
    <property type="match status" value="2"/>
</dbReference>
<dbReference type="SUPFAM" id="SSF50998">
    <property type="entry name" value="Quinoprotein alcohol dehydrogenase-like"/>
    <property type="match status" value="1"/>
</dbReference>
<dbReference type="PROSITE" id="PS50082">
    <property type="entry name" value="WD_REPEATS_2"/>
    <property type="match status" value="10"/>
</dbReference>
<dbReference type="InterPro" id="IPR036322">
    <property type="entry name" value="WD40_repeat_dom_sf"/>
</dbReference>
<evidence type="ECO:0000256" key="1">
    <source>
        <dbReference type="ARBA" id="ARBA00022574"/>
    </source>
</evidence>
<dbReference type="SUPFAM" id="SSF50978">
    <property type="entry name" value="WD40 repeat-like"/>
    <property type="match status" value="1"/>
</dbReference>
<dbReference type="RefSeq" id="WP_369161387.1">
    <property type="nucleotide sequence ID" value="NZ_CP163429.1"/>
</dbReference>
<dbReference type="InterPro" id="IPR020472">
    <property type="entry name" value="WD40_PAC1"/>
</dbReference>
<dbReference type="InterPro" id="IPR043504">
    <property type="entry name" value="Peptidase_S1_PA_chymotrypsin"/>
</dbReference>
<reference evidence="5" key="1">
    <citation type="submission" date="2024-07" db="EMBL/GenBank/DDBJ databases">
        <authorList>
            <person name="Yu S.T."/>
        </authorList>
    </citation>
    <scope>NUCLEOTIDE SEQUENCE</scope>
    <source>
        <strain evidence="5">R02</strain>
    </source>
</reference>
<accession>A0AB39LW77</accession>
<feature type="repeat" description="WD" evidence="3">
    <location>
        <begin position="1337"/>
        <end position="1378"/>
    </location>
</feature>
<dbReference type="PRINTS" id="PR00320">
    <property type="entry name" value="GPROTEINBRPT"/>
</dbReference>
<dbReference type="Gene3D" id="2.130.10.10">
    <property type="entry name" value="YVTN repeat-like/Quinoprotein amine dehydrogenase"/>
    <property type="match status" value="4"/>
</dbReference>
<dbReference type="SUPFAM" id="SSF52540">
    <property type="entry name" value="P-loop containing nucleoside triphosphate hydrolases"/>
    <property type="match status" value="1"/>
</dbReference>
<feature type="repeat" description="WD" evidence="3">
    <location>
        <begin position="1253"/>
        <end position="1294"/>
    </location>
</feature>
<dbReference type="Pfam" id="PF00400">
    <property type="entry name" value="WD40"/>
    <property type="match status" value="12"/>
</dbReference>
<dbReference type="CDD" id="cd00200">
    <property type="entry name" value="WD40"/>
    <property type="match status" value="2"/>
</dbReference>
<protein>
    <submittedName>
        <fullName evidence="5">Trypsin-like peptidase domain-containing protein</fullName>
    </submittedName>
</protein>
<dbReference type="PROSITE" id="PS00678">
    <property type="entry name" value="WD_REPEATS_1"/>
    <property type="match status" value="3"/>
</dbReference>
<evidence type="ECO:0000256" key="3">
    <source>
        <dbReference type="PROSITE-ProRule" id="PRU00221"/>
    </source>
</evidence>
<gene>
    <name evidence="5" type="ORF">AB5J57_32825</name>
</gene>
<evidence type="ECO:0000259" key="4">
    <source>
        <dbReference type="Pfam" id="PF20703"/>
    </source>
</evidence>
<dbReference type="InterPro" id="IPR049052">
    <property type="entry name" value="nSTAND1"/>
</dbReference>
<keyword evidence="1 3" id="KW-0853">WD repeat</keyword>
<name>A0AB39LW77_9ACTN</name>
<sequence length="1456" mass="153673">MNRDTTAALVQVLAPHEDGSRGRPVAGAGFLAGDNVVLTGAHVVRAAGQRPGDAVELAFPHLPGAPRTRGWVLAEGWRAPQVQDVAVIRLDDVPPGARPLPLGAAEGSRGHAVSCFGFPAQAPRDGHYGYAVCGDVLPSGLLQLTDANDLTSGFSGAPVVDERTGLVVGMLSAFSPPDAHLRGLDIAYATTAEVLRQVWPELAERDVSPYRGLEPFTAADTAWFHGRDAAVGEVLAGLRAHRRVLLLGPSGSGKSSLVQAGVLPALAAGGTPGLPGGDRWLTVYARPGADLLGELDHAGLPGAADDGLLPAIRRRLDRTDGPGHPRLLLVIDQFEEFLTRSQQDRGPAAKVLDQLVPAAEASATVSLILVMRDDFYPRLAASAPALLEAMRPGMVDVPATLSESELRAIISGPAAAAGARLDEGLLERIITDLLAADPAGPVSRRAPATVLSLLEVTLTQLWENRRHGTLTHGSYERIGEVTGSLAAWCDNALVELSDERRPIARRLLTSLVQPGDDLHHIPHARRRVPLDDLRAEATGAASDARGTTTTAGARVTRPAADTGTTVTAPHVEAVGSAPLADVTGPVPHVEAVGTAPHADVTGSVPSAEVAGSAPDPEAFDDVLAVLTRRRIISTRAPGGTEGRATAELIHDALIRDWPQLGEWVAADRDFQHWLHRAHGQRQRWERSGQPGDLMSGTDLEGGLAWSRERGLPDDVAAFLAASHRHRQAVHRRARRLNSILAGLLTLALIAAGLALWQRREALDAEAAAVAAQRQAQSRQLAAQSEALLDSDPDLASLLAVQAHTVEPTDEATASLYHAADQGLTRHFTGHDGWVNDVAFSRDGTLLASAGADGTARWWNTSTGKEVRPRSLDEGNMWAVEFSPDGRTLATGGDDGAVLWDAATGERLRTLTRYGMTVSALTFSPDGRTLATGGDGAVQLWNVSTGAQRLTLAGHGTAVQSVDFSPDGRTLATAGYTDAVLWDAVTGERRRTLIGHSDRNTLWSLEFSPTGRTLLSGENGGKVRLWDASTGKVLRTTSTGPETGMLQAVYSPDARLLATVGSEEHTVELWDSSTGTRLRTISGHTGDVLALRFSPDGRTLAAGDEDGDIRLWETTRGQERRVLTEDDTTVTAVTFSPDGRTLAAGLHTGRVRLWDAQAGGPRRTLTGTGTVLSVAFSPDGRTVAAGHGDGSVGLWDVSTGKRLRVLPGEMDARTVAFSPDGTRLAVGHGNSTIRLWDTSAYDEPRVLTGHTAGPTGLEAGVWAVAFSPDGDTLASSGGDGTVRLWDASTGKRRRVLTGHKGAVQSVAFTPKGHRLASAGTDGTMRLWYLSDPGQPRVLTGHAPELRFAAFSPDGRILATAGSKDTLWLWDTSTETERLGLTGTGTDFVEGAFSPDSDTFASVDGGRIRLLNVALPNAAEAKSRICGALHRDFTVGERAQYLDGLDGVPTKPVCSENP</sequence>
<feature type="repeat" description="WD" evidence="3">
    <location>
        <begin position="827"/>
        <end position="868"/>
    </location>
</feature>
<dbReference type="InterPro" id="IPR027417">
    <property type="entry name" value="P-loop_NTPase"/>
</dbReference>
<feature type="repeat" description="WD" evidence="3">
    <location>
        <begin position="1213"/>
        <end position="1245"/>
    </location>
</feature>
<dbReference type="InterPro" id="IPR011047">
    <property type="entry name" value="Quinoprotein_ADH-like_sf"/>
</dbReference>
<dbReference type="InterPro" id="IPR019775">
    <property type="entry name" value="WD40_repeat_CS"/>
</dbReference>
<keyword evidence="2" id="KW-0677">Repeat</keyword>
<dbReference type="SMART" id="SM00320">
    <property type="entry name" value="WD40"/>
    <property type="match status" value="13"/>
</dbReference>
<proteinExistence type="predicted"/>
<feature type="repeat" description="WD" evidence="3">
    <location>
        <begin position="1163"/>
        <end position="1204"/>
    </location>
</feature>
<feature type="repeat" description="WD" evidence="3">
    <location>
        <begin position="910"/>
        <end position="950"/>
    </location>
</feature>
<dbReference type="InterPro" id="IPR009003">
    <property type="entry name" value="Peptidase_S1_PA"/>
</dbReference>
<feature type="repeat" description="WD" evidence="3">
    <location>
        <begin position="994"/>
        <end position="1035"/>
    </location>
</feature>
<evidence type="ECO:0000313" key="5">
    <source>
        <dbReference type="EMBL" id="XDP97989.1"/>
    </source>
</evidence>
<dbReference type="Pfam" id="PF20703">
    <property type="entry name" value="nSTAND1"/>
    <property type="match status" value="2"/>
</dbReference>
<evidence type="ECO:0000256" key="2">
    <source>
        <dbReference type="ARBA" id="ARBA00022737"/>
    </source>
</evidence>
<feature type="repeat" description="WD" evidence="3">
    <location>
        <begin position="1122"/>
        <end position="1163"/>
    </location>
</feature>
<dbReference type="Gene3D" id="3.40.50.300">
    <property type="entry name" value="P-loop containing nucleotide triphosphate hydrolases"/>
    <property type="match status" value="1"/>
</dbReference>
<feature type="repeat" description="WD" evidence="3">
    <location>
        <begin position="1295"/>
        <end position="1326"/>
    </location>
</feature>
<dbReference type="PANTHER" id="PTHR19879">
    <property type="entry name" value="TRANSCRIPTION INITIATION FACTOR TFIID"/>
    <property type="match status" value="1"/>
</dbReference>
<dbReference type="Pfam" id="PF13365">
    <property type="entry name" value="Trypsin_2"/>
    <property type="match status" value="1"/>
</dbReference>
<dbReference type="InterPro" id="IPR015943">
    <property type="entry name" value="WD40/YVTN_repeat-like_dom_sf"/>
</dbReference>
<feature type="repeat" description="WD" evidence="3">
    <location>
        <begin position="1080"/>
        <end position="1121"/>
    </location>
</feature>
<dbReference type="EMBL" id="CP163429">
    <property type="protein sequence ID" value="XDP97989.1"/>
    <property type="molecule type" value="Genomic_DNA"/>
</dbReference>
<feature type="domain" description="Novel STAND NTPase 1" evidence="4">
    <location>
        <begin position="209"/>
        <end position="537"/>
    </location>
</feature>
<feature type="domain" description="Novel STAND NTPase 1" evidence="4">
    <location>
        <begin position="600"/>
        <end position="690"/>
    </location>
</feature>
<organism evidence="5">
    <name type="scientific">Streptomyces sp. R02</name>
    <dbReference type="NCBI Taxonomy" id="3238623"/>
    <lineage>
        <taxon>Bacteria</taxon>
        <taxon>Bacillati</taxon>
        <taxon>Actinomycetota</taxon>
        <taxon>Actinomycetes</taxon>
        <taxon>Kitasatosporales</taxon>
        <taxon>Streptomycetaceae</taxon>
        <taxon>Streptomyces</taxon>
    </lineage>
</organism>
<dbReference type="PANTHER" id="PTHR19879:SF9">
    <property type="entry name" value="TRANSCRIPTION INITIATION FACTOR TFIID SUBUNIT 5"/>
    <property type="match status" value="1"/>
</dbReference>
<dbReference type="SUPFAM" id="SSF82171">
    <property type="entry name" value="DPP6 N-terminal domain-like"/>
    <property type="match status" value="1"/>
</dbReference>
<dbReference type="InterPro" id="IPR001680">
    <property type="entry name" value="WD40_rpt"/>
</dbReference>
<dbReference type="PROSITE" id="PS50294">
    <property type="entry name" value="WD_REPEATS_REGION"/>
    <property type="match status" value="8"/>
</dbReference>
<dbReference type="SUPFAM" id="SSF50494">
    <property type="entry name" value="Trypsin-like serine proteases"/>
    <property type="match status" value="1"/>
</dbReference>